<sequence>MLFSLKSVVVLTLAVTSLVSAHPHHGIPYPAHLLKDSHRPAVPAASAVASPVAARTKLSAYVTDWSPPASIAWSKLDNVYYAFGIPDQTGALGNFDPTKLASVVSQAHSNNKTVSLSVGGWTGSLHFSDLVSTAASRESFATILTKAVSDYNLDGIDIDWEYPNSPNGVSCNSINSADTTNFLSLMQLLRQKLGANKLITAAVAIAPFFDGSQEPSSYLDPAWGTTVDYLNVMVYDLAGMWNPTTGSNSALANGGDFGSVAQAISQWTDAGFPASKLVVGCPFYGFLAAVSQPPTATNEKVPFSGTTQIQGDQYDEQGTDPCPGATPAFSGEYQYRSIVADGIQANQSGWTTWWDSKTSTPYAYNTNKKTFLTFDNPQSLKLKADYVNKKKLGGLMMWSLEMDDAQNSLLTAMQGVRNLIEINRSFVTILDVCTPEKEHVNAVR</sequence>
<evidence type="ECO:0000256" key="1">
    <source>
        <dbReference type="ARBA" id="ARBA00000822"/>
    </source>
</evidence>
<proteinExistence type="inferred from homology"/>
<evidence type="ECO:0000256" key="9">
    <source>
        <dbReference type="SAM" id="SignalP"/>
    </source>
</evidence>
<protein>
    <recommendedName>
        <fullName evidence="10">GH18 domain-containing protein</fullName>
    </recommendedName>
</protein>
<comment type="similarity">
    <text evidence="8">Belongs to the glycosyl hydrolase 18 family.</text>
</comment>
<dbReference type="SUPFAM" id="SSF54556">
    <property type="entry name" value="Chitinase insertion domain"/>
    <property type="match status" value="1"/>
</dbReference>
<dbReference type="Proteomes" id="UP000078561">
    <property type="component" value="Unassembled WGS sequence"/>
</dbReference>
<keyword evidence="5 7" id="KW-0326">Glycosidase</keyword>
<evidence type="ECO:0000256" key="4">
    <source>
        <dbReference type="ARBA" id="ARBA00023277"/>
    </source>
</evidence>
<dbReference type="Pfam" id="PF00704">
    <property type="entry name" value="Glyco_hydro_18"/>
    <property type="match status" value="1"/>
</dbReference>
<keyword evidence="12" id="KW-1185">Reference proteome</keyword>
<evidence type="ECO:0000256" key="8">
    <source>
        <dbReference type="RuleBase" id="RU004453"/>
    </source>
</evidence>
<dbReference type="GO" id="GO:0006032">
    <property type="term" value="P:chitin catabolic process"/>
    <property type="evidence" value="ECO:0007669"/>
    <property type="project" value="UniProtKB-KW"/>
</dbReference>
<dbReference type="InterPro" id="IPR001223">
    <property type="entry name" value="Glyco_hydro18_cat"/>
</dbReference>
<keyword evidence="3" id="KW-0146">Chitin degradation</keyword>
<keyword evidence="6" id="KW-0624">Polysaccharide degradation</keyword>
<keyword evidence="9" id="KW-0732">Signal</keyword>
<evidence type="ECO:0000256" key="5">
    <source>
        <dbReference type="ARBA" id="ARBA00023295"/>
    </source>
</evidence>
<dbReference type="PROSITE" id="PS51910">
    <property type="entry name" value="GH18_2"/>
    <property type="match status" value="1"/>
</dbReference>
<dbReference type="PANTHER" id="PTHR11177:SF392">
    <property type="entry name" value="HAP41P"/>
    <property type="match status" value="1"/>
</dbReference>
<dbReference type="PANTHER" id="PTHR11177">
    <property type="entry name" value="CHITINASE"/>
    <property type="match status" value="1"/>
</dbReference>
<accession>A0A168KTZ0</accession>
<evidence type="ECO:0000313" key="12">
    <source>
        <dbReference type="Proteomes" id="UP000078561"/>
    </source>
</evidence>
<dbReference type="GO" id="GO:0008061">
    <property type="term" value="F:chitin binding"/>
    <property type="evidence" value="ECO:0007669"/>
    <property type="project" value="InterPro"/>
</dbReference>
<evidence type="ECO:0000256" key="6">
    <source>
        <dbReference type="ARBA" id="ARBA00023326"/>
    </source>
</evidence>
<dbReference type="OrthoDB" id="76388at2759"/>
<evidence type="ECO:0000313" key="11">
    <source>
        <dbReference type="EMBL" id="SAL95451.1"/>
    </source>
</evidence>
<comment type="catalytic activity">
    <reaction evidence="1">
        <text>Random endo-hydrolysis of N-acetyl-beta-D-glucosaminide (1-&gt;4)-beta-linkages in chitin and chitodextrins.</text>
        <dbReference type="EC" id="3.2.1.14"/>
    </reaction>
</comment>
<name>A0A168KTZ0_ABSGL</name>
<feature type="chain" id="PRO_5007898547" description="GH18 domain-containing protein" evidence="9">
    <location>
        <begin position="22"/>
        <end position="444"/>
    </location>
</feature>
<dbReference type="SMART" id="SM00636">
    <property type="entry name" value="Glyco_18"/>
    <property type="match status" value="1"/>
</dbReference>
<organism evidence="11">
    <name type="scientific">Absidia glauca</name>
    <name type="common">Pin mould</name>
    <dbReference type="NCBI Taxonomy" id="4829"/>
    <lineage>
        <taxon>Eukaryota</taxon>
        <taxon>Fungi</taxon>
        <taxon>Fungi incertae sedis</taxon>
        <taxon>Mucoromycota</taxon>
        <taxon>Mucoromycotina</taxon>
        <taxon>Mucoromycetes</taxon>
        <taxon>Mucorales</taxon>
        <taxon>Cunninghamellaceae</taxon>
        <taxon>Absidia</taxon>
    </lineage>
</organism>
<dbReference type="InterPro" id="IPR050314">
    <property type="entry name" value="Glycosyl_Hydrlase_18"/>
</dbReference>
<dbReference type="EMBL" id="LT550334">
    <property type="protein sequence ID" value="SAL95451.1"/>
    <property type="molecule type" value="Genomic_DNA"/>
</dbReference>
<feature type="signal peptide" evidence="9">
    <location>
        <begin position="1"/>
        <end position="21"/>
    </location>
</feature>
<evidence type="ECO:0000256" key="7">
    <source>
        <dbReference type="RuleBase" id="RU000489"/>
    </source>
</evidence>
<feature type="domain" description="GH18" evidence="10">
    <location>
        <begin position="56"/>
        <end position="420"/>
    </location>
</feature>
<evidence type="ECO:0000256" key="2">
    <source>
        <dbReference type="ARBA" id="ARBA00022801"/>
    </source>
</evidence>
<evidence type="ECO:0000256" key="3">
    <source>
        <dbReference type="ARBA" id="ARBA00023024"/>
    </source>
</evidence>
<dbReference type="InterPro" id="IPR017853">
    <property type="entry name" value="GH"/>
</dbReference>
<keyword evidence="4" id="KW-0119">Carbohydrate metabolism</keyword>
<dbReference type="InterPro" id="IPR001579">
    <property type="entry name" value="Glyco_hydro_18_chit_AS"/>
</dbReference>
<dbReference type="SUPFAM" id="SSF51445">
    <property type="entry name" value="(Trans)glycosidases"/>
    <property type="match status" value="1"/>
</dbReference>
<dbReference type="GO" id="GO:0000272">
    <property type="term" value="P:polysaccharide catabolic process"/>
    <property type="evidence" value="ECO:0007669"/>
    <property type="project" value="UniProtKB-KW"/>
</dbReference>
<dbReference type="InterPro" id="IPR029070">
    <property type="entry name" value="Chitinase_insertion_sf"/>
</dbReference>
<dbReference type="GO" id="GO:0008843">
    <property type="term" value="F:endochitinase activity"/>
    <property type="evidence" value="ECO:0007669"/>
    <property type="project" value="UniProtKB-EC"/>
</dbReference>
<keyword evidence="2 7" id="KW-0378">Hydrolase</keyword>
<gene>
    <name evidence="11" type="primary">ABSGL_00780.1 scaffold 958</name>
</gene>
<dbReference type="PROSITE" id="PS01095">
    <property type="entry name" value="GH18_1"/>
    <property type="match status" value="1"/>
</dbReference>
<dbReference type="InterPro" id="IPR011583">
    <property type="entry name" value="Chitinase_II/V-like_cat"/>
</dbReference>
<evidence type="ECO:0000259" key="10">
    <source>
        <dbReference type="PROSITE" id="PS51910"/>
    </source>
</evidence>
<dbReference type="GO" id="GO:0005576">
    <property type="term" value="C:extracellular region"/>
    <property type="evidence" value="ECO:0007669"/>
    <property type="project" value="TreeGrafter"/>
</dbReference>
<dbReference type="AlphaFoldDB" id="A0A168KTZ0"/>
<dbReference type="InParanoid" id="A0A168KTZ0"/>
<dbReference type="STRING" id="4829.A0A168KTZ0"/>
<dbReference type="Gene3D" id="3.20.20.80">
    <property type="entry name" value="Glycosidases"/>
    <property type="match status" value="2"/>
</dbReference>
<reference evidence="11" key="1">
    <citation type="submission" date="2016-04" db="EMBL/GenBank/DDBJ databases">
        <authorList>
            <person name="Evans L.H."/>
            <person name="Alamgir A."/>
            <person name="Owens N."/>
            <person name="Weber N.D."/>
            <person name="Virtaneva K."/>
            <person name="Barbian K."/>
            <person name="Babar A."/>
            <person name="Rosenke K."/>
        </authorList>
    </citation>
    <scope>NUCLEOTIDE SEQUENCE [LARGE SCALE GENOMIC DNA]</scope>
    <source>
        <strain evidence="11">CBS 101.48</strain>
    </source>
</reference>
<dbReference type="OMA" id="AYVTDWS"/>